<proteinExistence type="predicted"/>
<protein>
    <submittedName>
        <fullName evidence="1">Nucleotidyltransferase</fullName>
    </submittedName>
</protein>
<evidence type="ECO:0000313" key="2">
    <source>
        <dbReference type="Proteomes" id="UP001597546"/>
    </source>
</evidence>
<keyword evidence="2" id="KW-1185">Reference proteome</keyword>
<organism evidence="1 2">
    <name type="scientific">Pedobacter alpinus</name>
    <dbReference type="NCBI Taxonomy" id="1590643"/>
    <lineage>
        <taxon>Bacteria</taxon>
        <taxon>Pseudomonadati</taxon>
        <taxon>Bacteroidota</taxon>
        <taxon>Sphingobacteriia</taxon>
        <taxon>Sphingobacteriales</taxon>
        <taxon>Sphingobacteriaceae</taxon>
        <taxon>Pedobacter</taxon>
    </lineage>
</organism>
<dbReference type="Proteomes" id="UP001597546">
    <property type="component" value="Unassembled WGS sequence"/>
</dbReference>
<dbReference type="InterPro" id="IPR018700">
    <property type="entry name" value="DUF2204"/>
</dbReference>
<dbReference type="EMBL" id="JBHULV010000050">
    <property type="protein sequence ID" value="MFD2732914.1"/>
    <property type="molecule type" value="Genomic_DNA"/>
</dbReference>
<name>A0ABW5TVM6_9SPHI</name>
<reference evidence="2" key="1">
    <citation type="journal article" date="2019" name="Int. J. Syst. Evol. Microbiol.">
        <title>The Global Catalogue of Microorganisms (GCM) 10K type strain sequencing project: providing services to taxonomists for standard genome sequencing and annotation.</title>
        <authorList>
            <consortium name="The Broad Institute Genomics Platform"/>
            <consortium name="The Broad Institute Genome Sequencing Center for Infectious Disease"/>
            <person name="Wu L."/>
            <person name="Ma J."/>
        </authorList>
    </citation>
    <scope>NUCLEOTIDE SEQUENCE [LARGE SCALE GENOMIC DNA]</scope>
    <source>
        <strain evidence="2">KCTC 42456</strain>
    </source>
</reference>
<accession>A0ABW5TVM6</accession>
<dbReference type="SUPFAM" id="SSF81301">
    <property type="entry name" value="Nucleotidyltransferase"/>
    <property type="match status" value="1"/>
</dbReference>
<sequence>MIFEQDFVDFVQLLNDHGVKYMIVGAHALSFYGRPRHTGDLDIWIKPDEENALKMVKVINDFGFGALGLVEQDFLQENYVTQLGYPPLRIDILNSISGVDFDQAYLEKLETEVDDLKIAFISANDFIKNKQATGRAKDLGDIESLKKAEKKFVKKKPRI</sequence>
<dbReference type="RefSeq" id="WP_379047857.1">
    <property type="nucleotide sequence ID" value="NZ_JBHSKW010000069.1"/>
</dbReference>
<dbReference type="Pfam" id="PF09970">
    <property type="entry name" value="DUF2204"/>
    <property type="match status" value="1"/>
</dbReference>
<dbReference type="InterPro" id="IPR043519">
    <property type="entry name" value="NT_sf"/>
</dbReference>
<gene>
    <name evidence="1" type="ORF">ACFSSE_14480</name>
</gene>
<evidence type="ECO:0000313" key="1">
    <source>
        <dbReference type="EMBL" id="MFD2732914.1"/>
    </source>
</evidence>
<dbReference type="Gene3D" id="3.30.460.40">
    <property type="match status" value="1"/>
</dbReference>
<comment type="caution">
    <text evidence="1">The sequence shown here is derived from an EMBL/GenBank/DDBJ whole genome shotgun (WGS) entry which is preliminary data.</text>
</comment>